<keyword evidence="1" id="KW-0175">Coiled coil</keyword>
<accession>A0AAU9CQB2</accession>
<organism evidence="3 4">
    <name type="scientific">Fulvitalea axinellae</name>
    <dbReference type="NCBI Taxonomy" id="1182444"/>
    <lineage>
        <taxon>Bacteria</taxon>
        <taxon>Pseudomonadati</taxon>
        <taxon>Bacteroidota</taxon>
        <taxon>Cytophagia</taxon>
        <taxon>Cytophagales</taxon>
        <taxon>Persicobacteraceae</taxon>
        <taxon>Fulvitalea</taxon>
    </lineage>
</organism>
<geneLocation type="plasmid" evidence="3 4">
    <name>pFA4</name>
</geneLocation>
<evidence type="ECO:0000313" key="3">
    <source>
        <dbReference type="EMBL" id="BDD12403.1"/>
    </source>
</evidence>
<keyword evidence="4" id="KW-1185">Reference proteome</keyword>
<dbReference type="AlphaFoldDB" id="A0AAU9CQB2"/>
<protein>
    <submittedName>
        <fullName evidence="3">Uncharacterized protein</fullName>
    </submittedName>
</protein>
<evidence type="ECO:0000256" key="1">
    <source>
        <dbReference type="SAM" id="Coils"/>
    </source>
</evidence>
<gene>
    <name evidence="3" type="ORF">FUAX_48350</name>
</gene>
<evidence type="ECO:0000313" key="4">
    <source>
        <dbReference type="Proteomes" id="UP001348817"/>
    </source>
</evidence>
<dbReference type="KEGG" id="fax:FUAX_48350"/>
<feature type="coiled-coil region" evidence="1">
    <location>
        <begin position="213"/>
        <end position="247"/>
    </location>
</feature>
<dbReference type="Proteomes" id="UP001348817">
    <property type="component" value="Plasmid pFA4"/>
</dbReference>
<keyword evidence="3" id="KW-0614">Plasmid</keyword>
<evidence type="ECO:0000256" key="2">
    <source>
        <dbReference type="SAM" id="MobiDB-lite"/>
    </source>
</evidence>
<reference evidence="3 4" key="1">
    <citation type="submission" date="2021-12" db="EMBL/GenBank/DDBJ databases">
        <title>Genome sequencing of bacteria with rrn-lacking chromosome and rrn-plasmid.</title>
        <authorList>
            <person name="Anda M."/>
            <person name="Iwasaki W."/>
        </authorList>
    </citation>
    <scope>NUCLEOTIDE SEQUENCE [LARGE SCALE GENOMIC DNA]</scope>
    <source>
        <strain evidence="3 4">DSM 100852</strain>
        <plasmid evidence="3 4">pFA4</plasmid>
    </source>
</reference>
<feature type="coiled-coil region" evidence="1">
    <location>
        <begin position="51"/>
        <end position="106"/>
    </location>
</feature>
<proteinExistence type="predicted"/>
<name>A0AAU9CQB2_9BACT</name>
<feature type="region of interest" description="Disordered" evidence="2">
    <location>
        <begin position="391"/>
        <end position="411"/>
    </location>
</feature>
<dbReference type="EMBL" id="AP025318">
    <property type="protein sequence ID" value="BDD12403.1"/>
    <property type="molecule type" value="Genomic_DNA"/>
</dbReference>
<sequence>MFAPLNRNRHRKPTQNARQNVAQTMMSKKHFTELTADGLERELQYARIPVLKEIDQALEAYEQISNVYQKEFLQISALRRLKRDVHRNLKARQNKQEVAIEKLKELTGRLFLVNLYLEEAHCPAQCQVSFLEPTETRRLRQELAGQISPQKGSIPLGDYLADTSEIPVGETPAMNLERSLCVSPDTYGTGSTKDLQRLKFDFEACMTIVHREMEDLYLQKIALEQDKAHHENQLQQLKRELEATLHNKCGLLHKINLLALEWISQNPIPASALKHPERLPSHLKGFAALLNDLEYERIELSREMASGHFRFWLPEEETDDLMTVLDETGTELKTENVEGLWKRLRSGQAKKGLKVLGSNDFRHRILSYMGQLLYSPEGRTLIRELTSLNVGVPTPASESSSDSSPELYRPKLTPGIVNITPGIPSTYRIRMSPPNEEHGITCNTVELTAPKHMDYVSNLVQLPKQKYDEEEYLSPQPPFVSFAVGLRGALNANKGVSSAQEAMAESLRMENSLRRRMRLLRRSEHPEEKRIYDGSPIRIPDRTLLPNLESGRFIQQVPCDEEAKSIFGFIPEEEHERKRRALILYRKIQESQHPTKPHEEGASGYTPQGLKAQFSGKHQYEHFSALRELSKEELQNPKGVLYKAYTALRHHAAPGAHGIEVSEEPEGTDLPVSALGDVNSVADPASRSVTNSTRPNHFLHPGAVNRQVVIQGKTLGIRTVGIGKGAFPKMNSWLAPVVWNPVDKQIRLELSSERNQ</sequence>